<feature type="binding site" evidence="3">
    <location>
        <position position="28"/>
    </location>
    <ligand>
        <name>Mg(2+)</name>
        <dbReference type="ChEBI" id="CHEBI:18420"/>
    </ligand>
</feature>
<dbReference type="InterPro" id="IPR036412">
    <property type="entry name" value="HAD-like_sf"/>
</dbReference>
<dbReference type="EMBL" id="HBGD01004739">
    <property type="protein sequence ID" value="CAD9080707.1"/>
    <property type="molecule type" value="Transcribed_RNA"/>
</dbReference>
<dbReference type="Pfam" id="PF13242">
    <property type="entry name" value="Hydrolase_like"/>
    <property type="match status" value="1"/>
</dbReference>
<keyword evidence="3" id="KW-0479">Metal-binding</keyword>
<dbReference type="PANTHER" id="PTHR19288">
    <property type="entry name" value="4-NITROPHENYLPHOSPHATASE-RELATED"/>
    <property type="match status" value="1"/>
</dbReference>
<sequence>MSTTKSLSSLSPSELSSLFKSITTFVFDCDGVLYSGGTLFPYSVPCLRFLRKHGKRVIFLSNNDTISRRVYMDKFVEKGLEPDPNSIYSSGSAAAKSLAKHLHTRRRQREQEHRNDDAPRKKDAVLYIGMDGLKEELQLQMHNVFIFGDEFNNLSYNEDEVLRVFKEYSTKYRIQAVLLGYDRAWNLFKLAFAILSLREIPECEFWATACDTLIPWGDGNILPGVQPIVRSIEEGSQRKLSVICGKPSTFIIDEIMEEHSINPDQIMVIGDQLETDITMANRTGTLSTVVLSGVCSAHLLDEVNSSEERLEQRPTFMINNIGELHSLFGHLEQDNDSVHV</sequence>
<evidence type="ECO:0000256" key="3">
    <source>
        <dbReference type="PIRSR" id="PIRSR000915-3"/>
    </source>
</evidence>
<gene>
    <name evidence="4" type="ORF">PCOS0759_LOCUS3947</name>
</gene>
<feature type="binding site" evidence="2">
    <location>
        <position position="246"/>
    </location>
    <ligand>
        <name>substrate</name>
    </ligand>
</feature>
<reference evidence="4" key="1">
    <citation type="submission" date="2021-01" db="EMBL/GenBank/DDBJ databases">
        <authorList>
            <person name="Corre E."/>
            <person name="Pelletier E."/>
            <person name="Niang G."/>
            <person name="Scheremetjew M."/>
            <person name="Finn R."/>
            <person name="Kale V."/>
            <person name="Holt S."/>
            <person name="Cochrane G."/>
            <person name="Meng A."/>
            <person name="Brown T."/>
            <person name="Cohen L."/>
        </authorList>
    </citation>
    <scope>NUCLEOTIDE SEQUENCE</scope>
    <source>
        <strain evidence="4">WS</strain>
    </source>
</reference>
<dbReference type="Pfam" id="PF13344">
    <property type="entry name" value="Hydrolase_6"/>
    <property type="match status" value="1"/>
</dbReference>
<name>A0A7S1KP74_9EUKA</name>
<evidence type="ECO:0008006" key="5">
    <source>
        <dbReference type="Google" id="ProtNLM"/>
    </source>
</evidence>
<dbReference type="PIRSF" id="PIRSF000915">
    <property type="entry name" value="PGP-type_phosphatase"/>
    <property type="match status" value="1"/>
</dbReference>
<dbReference type="SUPFAM" id="SSF56784">
    <property type="entry name" value="HAD-like"/>
    <property type="match status" value="1"/>
</dbReference>
<dbReference type="GO" id="GO:0016791">
    <property type="term" value="F:phosphatase activity"/>
    <property type="evidence" value="ECO:0007669"/>
    <property type="project" value="TreeGrafter"/>
</dbReference>
<keyword evidence="3" id="KW-0460">Magnesium</keyword>
<organism evidence="4">
    <name type="scientific">Percolomonas cosmopolitus</name>
    <dbReference type="NCBI Taxonomy" id="63605"/>
    <lineage>
        <taxon>Eukaryota</taxon>
        <taxon>Discoba</taxon>
        <taxon>Heterolobosea</taxon>
        <taxon>Tetramitia</taxon>
        <taxon>Eutetramitia</taxon>
        <taxon>Percolomonadidae</taxon>
        <taxon>Percolomonas</taxon>
    </lineage>
</organism>
<proteinExistence type="predicted"/>
<evidence type="ECO:0000256" key="2">
    <source>
        <dbReference type="PIRSR" id="PIRSR000915-2"/>
    </source>
</evidence>
<feature type="binding site" evidence="3">
    <location>
        <position position="271"/>
    </location>
    <ligand>
        <name>Mg(2+)</name>
        <dbReference type="ChEBI" id="CHEBI:18420"/>
    </ligand>
</feature>
<dbReference type="GO" id="GO:0046872">
    <property type="term" value="F:metal ion binding"/>
    <property type="evidence" value="ECO:0007669"/>
    <property type="project" value="UniProtKB-KW"/>
</dbReference>
<dbReference type="AlphaFoldDB" id="A0A7S1KP74"/>
<dbReference type="NCBIfam" id="TIGR01460">
    <property type="entry name" value="HAD-SF-IIA"/>
    <property type="match status" value="1"/>
</dbReference>
<accession>A0A7S1KP74</accession>
<dbReference type="Gene3D" id="3.40.50.1000">
    <property type="entry name" value="HAD superfamily/HAD-like"/>
    <property type="match status" value="2"/>
</dbReference>
<evidence type="ECO:0000313" key="4">
    <source>
        <dbReference type="EMBL" id="CAD9080707.1"/>
    </source>
</evidence>
<dbReference type="PANTHER" id="PTHR19288:SF46">
    <property type="entry name" value="HALOACID DEHALOGENASE-LIKE HYDROLASE DOMAIN-CONTAINING PROTEIN 2"/>
    <property type="match status" value="1"/>
</dbReference>
<feature type="active site" description="Nucleophile" evidence="1">
    <location>
        <position position="28"/>
    </location>
</feature>
<feature type="binding site" evidence="3">
    <location>
        <position position="30"/>
    </location>
    <ligand>
        <name>Mg(2+)</name>
        <dbReference type="ChEBI" id="CHEBI:18420"/>
    </ligand>
</feature>
<dbReference type="InterPro" id="IPR023214">
    <property type="entry name" value="HAD_sf"/>
</dbReference>
<protein>
    <recommendedName>
        <fullName evidence="5">4-nitrophenylphosphatase</fullName>
    </recommendedName>
</protein>
<dbReference type="InterPro" id="IPR006357">
    <property type="entry name" value="HAD-SF_hydro_IIA"/>
</dbReference>
<feature type="active site" description="Proton donor" evidence="1">
    <location>
        <position position="30"/>
    </location>
</feature>
<comment type="cofactor">
    <cofactor evidence="3">
        <name>Mg(2+)</name>
        <dbReference type="ChEBI" id="CHEBI:18420"/>
    </cofactor>
    <text evidence="3">Divalent metal ions. Mg(2+) is the most effective.</text>
</comment>
<dbReference type="GO" id="GO:0005737">
    <property type="term" value="C:cytoplasm"/>
    <property type="evidence" value="ECO:0007669"/>
    <property type="project" value="TreeGrafter"/>
</dbReference>
<feature type="binding site" evidence="2">
    <location>
        <begin position="61"/>
        <end position="63"/>
    </location>
    <ligand>
        <name>substrate</name>
    </ligand>
</feature>
<evidence type="ECO:0000256" key="1">
    <source>
        <dbReference type="PIRSR" id="PIRSR000915-1"/>
    </source>
</evidence>